<keyword evidence="3" id="KW-1185">Reference proteome</keyword>
<dbReference type="Proteomes" id="UP000054196">
    <property type="component" value="Unassembled WGS sequence"/>
</dbReference>
<dbReference type="HOGENOM" id="CLU_983995_0_0_1"/>
<reference evidence="3" key="1">
    <citation type="journal article" date="2012" name="Science">
        <title>The Paleozoic origin of enzymatic lignin decomposition reconstructed from 31 fungal genomes.</title>
        <authorList>
            <person name="Floudas D."/>
            <person name="Binder M."/>
            <person name="Riley R."/>
            <person name="Barry K."/>
            <person name="Blanchette R.A."/>
            <person name="Henrissat B."/>
            <person name="Martinez A.T."/>
            <person name="Otillar R."/>
            <person name="Spatafora J.W."/>
            <person name="Yadav J.S."/>
            <person name="Aerts A."/>
            <person name="Benoit I."/>
            <person name="Boyd A."/>
            <person name="Carlson A."/>
            <person name="Copeland A."/>
            <person name="Coutinho P.M."/>
            <person name="de Vries R.P."/>
            <person name="Ferreira P."/>
            <person name="Findley K."/>
            <person name="Foster B."/>
            <person name="Gaskell J."/>
            <person name="Glotzer D."/>
            <person name="Gorecki P."/>
            <person name="Heitman J."/>
            <person name="Hesse C."/>
            <person name="Hori C."/>
            <person name="Igarashi K."/>
            <person name="Jurgens J.A."/>
            <person name="Kallen N."/>
            <person name="Kersten P."/>
            <person name="Kohler A."/>
            <person name="Kuees U."/>
            <person name="Kumar T.K.A."/>
            <person name="Kuo A."/>
            <person name="LaButti K."/>
            <person name="Larrondo L.F."/>
            <person name="Lindquist E."/>
            <person name="Ling A."/>
            <person name="Lombard V."/>
            <person name="Lucas S."/>
            <person name="Lundell T."/>
            <person name="Martin R."/>
            <person name="McLaughlin D.J."/>
            <person name="Morgenstern I."/>
            <person name="Morin E."/>
            <person name="Murat C."/>
            <person name="Nagy L.G."/>
            <person name="Nolan M."/>
            <person name="Ohm R.A."/>
            <person name="Patyshakuliyeva A."/>
            <person name="Rokas A."/>
            <person name="Ruiz-Duenas F.J."/>
            <person name="Sabat G."/>
            <person name="Salamov A."/>
            <person name="Samejima M."/>
            <person name="Schmutz J."/>
            <person name="Slot J.C."/>
            <person name="St John F."/>
            <person name="Stenlid J."/>
            <person name="Sun H."/>
            <person name="Sun S."/>
            <person name="Syed K."/>
            <person name="Tsang A."/>
            <person name="Wiebenga A."/>
            <person name="Young D."/>
            <person name="Pisabarro A."/>
            <person name="Eastwood D.C."/>
            <person name="Martin F."/>
            <person name="Cullen D."/>
            <person name="Grigoriev I.V."/>
            <person name="Hibbett D.S."/>
        </authorList>
    </citation>
    <scope>NUCLEOTIDE SEQUENCE [LARGE SCALE GENOMIC DNA]</scope>
    <source>
        <strain evidence="3">HHB-11173 SS5</strain>
    </source>
</reference>
<gene>
    <name evidence="2" type="ORF">PUNSTDRAFT_139288</name>
</gene>
<dbReference type="OrthoDB" id="3226344at2759"/>
<protein>
    <submittedName>
        <fullName evidence="2">Uncharacterized protein</fullName>
    </submittedName>
</protein>
<name>R7S1W9_PUNST</name>
<proteinExistence type="predicted"/>
<dbReference type="AlphaFoldDB" id="R7S1W9"/>
<sequence length="283" mass="29874">MPHRSGSVQLTGSQAAAAGMLSRSEPHAASSVPHPVVRRSVTTEPVASATLAFLICDDITAPAPSPTPPMPTGGMSMLLTSPDGQLNHAIHDLQRTLTKKCHNAFQAPKHFPWIDFKKEVCILTKKKYSSSNLIDTLDIDDWELAPEELCIGVDKTDVPLFMQINNFGTRKIWIETYTALLQFGHSSGMTMETLQVSNRARPELASPFSLAAVERISGPWTEVRAPAAVPPTVNAPPPAADAPAARAPAAPLASAEGAPPMGMTAAAAAATLPSNYANNAAAI</sequence>
<organism evidence="2 3">
    <name type="scientific">Punctularia strigosozonata (strain HHB-11173)</name>
    <name type="common">White-rot fungus</name>
    <dbReference type="NCBI Taxonomy" id="741275"/>
    <lineage>
        <taxon>Eukaryota</taxon>
        <taxon>Fungi</taxon>
        <taxon>Dikarya</taxon>
        <taxon>Basidiomycota</taxon>
        <taxon>Agaricomycotina</taxon>
        <taxon>Agaricomycetes</taxon>
        <taxon>Corticiales</taxon>
        <taxon>Punctulariaceae</taxon>
        <taxon>Punctularia</taxon>
    </lineage>
</organism>
<evidence type="ECO:0000313" key="3">
    <source>
        <dbReference type="Proteomes" id="UP000054196"/>
    </source>
</evidence>
<dbReference type="EMBL" id="JH687559">
    <property type="protein sequence ID" value="EIN03762.1"/>
    <property type="molecule type" value="Genomic_DNA"/>
</dbReference>
<dbReference type="KEGG" id="psq:PUNSTDRAFT_139288"/>
<dbReference type="RefSeq" id="XP_007389047.1">
    <property type="nucleotide sequence ID" value="XM_007388985.1"/>
</dbReference>
<feature type="region of interest" description="Disordered" evidence="1">
    <location>
        <begin position="1"/>
        <end position="35"/>
    </location>
</feature>
<accession>R7S1W9</accession>
<feature type="compositionally biased region" description="Polar residues" evidence="1">
    <location>
        <begin position="1"/>
        <end position="14"/>
    </location>
</feature>
<evidence type="ECO:0000313" key="2">
    <source>
        <dbReference type="EMBL" id="EIN03762.1"/>
    </source>
</evidence>
<feature type="compositionally biased region" description="Low complexity" evidence="1">
    <location>
        <begin position="241"/>
        <end position="256"/>
    </location>
</feature>
<dbReference type="GeneID" id="18880273"/>
<evidence type="ECO:0000256" key="1">
    <source>
        <dbReference type="SAM" id="MobiDB-lite"/>
    </source>
</evidence>
<feature type="region of interest" description="Disordered" evidence="1">
    <location>
        <begin position="231"/>
        <end position="256"/>
    </location>
</feature>